<protein>
    <submittedName>
        <fullName evidence="4">AAA family ATPase</fullName>
    </submittedName>
</protein>
<feature type="region of interest" description="Disordered" evidence="2">
    <location>
        <begin position="457"/>
        <end position="484"/>
    </location>
</feature>
<proteinExistence type="predicted"/>
<dbReference type="PANTHER" id="PTHR43977">
    <property type="entry name" value="STRUCTURAL MAINTENANCE OF CHROMOSOMES PROTEIN 3"/>
    <property type="match status" value="1"/>
</dbReference>
<keyword evidence="1" id="KW-0175">Coiled coil</keyword>
<accession>A0A8J6YWC1</accession>
<gene>
    <name evidence="4" type="ORF">ICN82_19520</name>
</gene>
<name>A0A8J6YWC1_9RHOB</name>
<evidence type="ECO:0000256" key="1">
    <source>
        <dbReference type="SAM" id="Coils"/>
    </source>
</evidence>
<organism evidence="4 5">
    <name type="scientific">Mangrovicoccus algicola</name>
    <dbReference type="NCBI Taxonomy" id="2771008"/>
    <lineage>
        <taxon>Bacteria</taxon>
        <taxon>Pseudomonadati</taxon>
        <taxon>Pseudomonadota</taxon>
        <taxon>Alphaproteobacteria</taxon>
        <taxon>Rhodobacterales</taxon>
        <taxon>Paracoccaceae</taxon>
        <taxon>Mangrovicoccus</taxon>
    </lineage>
</organism>
<dbReference type="SUPFAM" id="SSF52540">
    <property type="entry name" value="P-loop containing nucleoside triphosphate hydrolases"/>
    <property type="match status" value="1"/>
</dbReference>
<feature type="non-terminal residue" evidence="4">
    <location>
        <position position="782"/>
    </location>
</feature>
<evidence type="ECO:0000313" key="5">
    <source>
        <dbReference type="Proteomes" id="UP000609121"/>
    </source>
</evidence>
<dbReference type="Gene3D" id="3.40.50.300">
    <property type="entry name" value="P-loop containing nucleotide triphosphate hydrolases"/>
    <property type="match status" value="1"/>
</dbReference>
<evidence type="ECO:0000259" key="3">
    <source>
        <dbReference type="Pfam" id="PF02463"/>
    </source>
</evidence>
<evidence type="ECO:0000256" key="2">
    <source>
        <dbReference type="SAM" id="MobiDB-lite"/>
    </source>
</evidence>
<feature type="domain" description="RecF/RecN/SMC N-terminal" evidence="3">
    <location>
        <begin position="4"/>
        <end position="135"/>
    </location>
</feature>
<comment type="caution">
    <text evidence="4">The sequence shown here is derived from an EMBL/GenBank/DDBJ whole genome shotgun (WGS) entry which is preliminary data.</text>
</comment>
<dbReference type="InterPro" id="IPR003395">
    <property type="entry name" value="RecF/RecN/SMC_N"/>
</dbReference>
<sequence>MQFTRLRLNGFKSFVDPTDLVIAPGLTGVVGPNGCGKSNLLEALRWVMGETRPSAVRGGGMEDVIFAGAATRNARNFAEVTLQIDNSDRLAPASLNDRDMVEVVRRITRDAGSAYKANGKEVRARDVQMLFADASTGATSPALVRQGQISELINAKPKSRRRVLEEAAGISGLYQRRHEAELKLKSTEANLERVDDVVEQLAAQLAQLTRQAKQAARYREIGEQLRAAEGLLLFRRWQDADRALVTARQALTERVTTASRAEAEARAAGAARSEAEDSLPALREEEAIAAALLQRAMVERDSLAERARAAEAEILRLEARLADYAGEAAREDGLSEDAEAMQARLAEEAEALEEAASGHDEALDLAAGQAEEAAEALALREEAMQELTEAVATLSARHQAVARLVSDNRRVLDRETAEAAAAAAAVAEAEAAAETGAETCAAAEEAAQAAAEALELAEEEAHAAEEARGAAQGEEAAARGAASEAEGEAKALRAEVAGLERLVARDGARGGQILDELTAAPGFERALGAALADDLKAPRLAGDLRSGWARLEDYDSAQPLPAGAAPLAAQVTGCDLLGRRLGQVGVIDAADGPRLQPWLRPGQRLVSREGDLWRWDGLVAAAADAPSAAALRLEQQNRLTALSADLEEAEARAEAARILHDTMREALRAATTRETALREARKRAETQLSEASRAQTRAEADRNLAASRVEALGLAAARHREAAEAAEAELSRAEATRAGLEDLEAARARAEAEKTVVEAARLAMLARRAALDETRRDGEARA</sequence>
<keyword evidence="5" id="KW-1185">Reference proteome</keyword>
<dbReference type="InterPro" id="IPR027417">
    <property type="entry name" value="P-loop_NTPase"/>
</dbReference>
<reference evidence="4" key="1">
    <citation type="submission" date="2020-09" db="EMBL/GenBank/DDBJ databases">
        <title>A novel bacterium of genus Mangrovicoccus, isolated from South China Sea.</title>
        <authorList>
            <person name="Huang H."/>
            <person name="Mo K."/>
            <person name="Hu Y."/>
        </authorList>
    </citation>
    <scope>NUCLEOTIDE SEQUENCE</scope>
    <source>
        <strain evidence="4">HB182678</strain>
    </source>
</reference>
<feature type="compositionally biased region" description="Low complexity" evidence="2">
    <location>
        <begin position="469"/>
        <end position="484"/>
    </location>
</feature>
<evidence type="ECO:0000313" key="4">
    <source>
        <dbReference type="EMBL" id="MBE3640398.1"/>
    </source>
</evidence>
<dbReference type="RefSeq" id="WP_193186464.1">
    <property type="nucleotide sequence ID" value="NZ_JACVXA010000090.1"/>
</dbReference>
<dbReference type="EMBL" id="JACVXA010000090">
    <property type="protein sequence ID" value="MBE3640398.1"/>
    <property type="molecule type" value="Genomic_DNA"/>
</dbReference>
<feature type="coiled-coil region" evidence="1">
    <location>
        <begin position="170"/>
        <end position="218"/>
    </location>
</feature>
<feature type="compositionally biased region" description="Basic and acidic residues" evidence="2">
    <location>
        <begin position="459"/>
        <end position="468"/>
    </location>
</feature>
<dbReference type="Pfam" id="PF02463">
    <property type="entry name" value="SMC_N"/>
    <property type="match status" value="1"/>
</dbReference>
<dbReference type="AlphaFoldDB" id="A0A8J6YWC1"/>
<feature type="region of interest" description="Disordered" evidence="2">
    <location>
        <begin position="679"/>
        <end position="702"/>
    </location>
</feature>
<dbReference type="Proteomes" id="UP000609121">
    <property type="component" value="Unassembled WGS sequence"/>
</dbReference>